<keyword evidence="2" id="KW-1185">Reference proteome</keyword>
<proteinExistence type="predicted"/>
<accession>A0ACC1TA76</accession>
<evidence type="ECO:0000313" key="2">
    <source>
        <dbReference type="Proteomes" id="UP001148662"/>
    </source>
</evidence>
<comment type="caution">
    <text evidence="1">The sequence shown here is derived from an EMBL/GenBank/DDBJ whole genome shotgun (WGS) entry which is preliminary data.</text>
</comment>
<gene>
    <name evidence="1" type="ORF">NM688_g1921</name>
</gene>
<reference evidence="1" key="1">
    <citation type="submission" date="2022-07" db="EMBL/GenBank/DDBJ databases">
        <title>Genome Sequence of Phlebia brevispora.</title>
        <authorList>
            <person name="Buettner E."/>
        </authorList>
    </citation>
    <scope>NUCLEOTIDE SEQUENCE</scope>
    <source>
        <strain evidence="1">MPL23</strain>
    </source>
</reference>
<sequence length="608" mass="65372">MHSRLAIVLCIVLHAILVLIYAAILTTYEAGAYNRPLQLSAAAARTAITIISQAFTIAYCAILVLLTQRITLHDLTKRPQTLTAIHDKTSAWLGLGASLQTLVRQTKLVTDLLGISMITLYLLFILVVHTTLPGIFSVTTQNVTIFGTYPTTLARQPNVTPLFMNESETGLTDLYSILQVYDTLNLTTVGVLDNMLYDIIPTIENASGAGAQVNETTITVDCALLPDVVQTSFTSPANGAGTALYTFRFGGGNYSTVIYPIGVNQSIIQGVVTDNLTMPLPNMLVVASTYPVIDAAGVNATTVSINPMWAQINVDNMFNTQQTVIPSINLFGCNFDVHNSTVDVNSRSRALNQSSAPLVLQAFISYAPPYTQAFDMSPDVVVFNATINMTGSSTQLTVLDEFLQIDIATNRNASLYTSGSLTVSELNRSLGRAYAALLWYYNSATLASLHVTFDQTGDRLEGEVSIPCSVLQERLTVNIISLSIGLGASCVLFVLAVAVVLASGDFAKDVVYHDFSGLLPILWFLGNEPCLAAIDQPDLDALRAAGIHEVIGTDQRRRRAETPKIGADSSLGATVEEYELRSVLLGDPDSTDRLVAHAGSMLVSAPSE</sequence>
<protein>
    <submittedName>
        <fullName evidence="1">Uncharacterized protein</fullName>
    </submittedName>
</protein>
<organism evidence="1 2">
    <name type="scientific">Phlebia brevispora</name>
    <dbReference type="NCBI Taxonomy" id="194682"/>
    <lineage>
        <taxon>Eukaryota</taxon>
        <taxon>Fungi</taxon>
        <taxon>Dikarya</taxon>
        <taxon>Basidiomycota</taxon>
        <taxon>Agaricomycotina</taxon>
        <taxon>Agaricomycetes</taxon>
        <taxon>Polyporales</taxon>
        <taxon>Meruliaceae</taxon>
        <taxon>Phlebia</taxon>
    </lineage>
</organism>
<evidence type="ECO:0000313" key="1">
    <source>
        <dbReference type="EMBL" id="KAJ3556627.1"/>
    </source>
</evidence>
<dbReference type="Proteomes" id="UP001148662">
    <property type="component" value="Unassembled WGS sequence"/>
</dbReference>
<dbReference type="EMBL" id="JANHOG010000225">
    <property type="protein sequence ID" value="KAJ3556627.1"/>
    <property type="molecule type" value="Genomic_DNA"/>
</dbReference>
<name>A0ACC1TA76_9APHY</name>